<reference evidence="1 2" key="1">
    <citation type="submission" date="2016-05" db="EMBL/GenBank/DDBJ databases">
        <title>Niabella ginsenosidivorans BS26 whole genome sequencing.</title>
        <authorList>
            <person name="Im W.T."/>
            <person name="Siddiqi M.Z."/>
        </authorList>
    </citation>
    <scope>NUCLEOTIDE SEQUENCE [LARGE SCALE GENOMIC DNA]</scope>
    <source>
        <strain evidence="1 2">BS26</strain>
    </source>
</reference>
<name>A0A1A9I8P2_9BACT</name>
<proteinExistence type="predicted"/>
<dbReference type="PANTHER" id="PTHR35128">
    <property type="entry name" value="SECRETION-REGULATING GUANINE NUCLEOTIDE EXCHANGE FACTOR"/>
    <property type="match status" value="1"/>
</dbReference>
<organism evidence="1 2">
    <name type="scientific">Niabella ginsenosidivorans</name>
    <dbReference type="NCBI Taxonomy" id="1176587"/>
    <lineage>
        <taxon>Bacteria</taxon>
        <taxon>Pseudomonadati</taxon>
        <taxon>Bacteroidota</taxon>
        <taxon>Chitinophagia</taxon>
        <taxon>Chitinophagales</taxon>
        <taxon>Chitinophagaceae</taxon>
        <taxon>Niabella</taxon>
    </lineage>
</organism>
<dbReference type="AlphaFoldDB" id="A0A1A9I8P2"/>
<evidence type="ECO:0000313" key="1">
    <source>
        <dbReference type="EMBL" id="ANH83032.1"/>
    </source>
</evidence>
<keyword evidence="2" id="KW-1185">Reference proteome</keyword>
<protein>
    <recommendedName>
        <fullName evidence="3">Bacterial repeat domain-containing protein</fullName>
    </recommendedName>
</protein>
<evidence type="ECO:0008006" key="3">
    <source>
        <dbReference type="Google" id="ProtNLM"/>
    </source>
</evidence>
<dbReference type="PANTHER" id="PTHR35128:SF1">
    <property type="entry name" value="SECRETION-REGULATING GUANINE NUCLEOTIDE EXCHANGE FACTOR"/>
    <property type="match status" value="1"/>
</dbReference>
<dbReference type="OrthoDB" id="622463at2"/>
<dbReference type="SUPFAM" id="SSF53474">
    <property type="entry name" value="alpha/beta-Hydrolases"/>
    <property type="match status" value="1"/>
</dbReference>
<dbReference type="InterPro" id="IPR029058">
    <property type="entry name" value="AB_hydrolase_fold"/>
</dbReference>
<accession>A0A1A9I8P2</accession>
<dbReference type="EMBL" id="CP015772">
    <property type="protein sequence ID" value="ANH83032.1"/>
    <property type="molecule type" value="Genomic_DNA"/>
</dbReference>
<dbReference type="Gene3D" id="3.40.50.1820">
    <property type="entry name" value="alpha/beta hydrolase"/>
    <property type="match status" value="1"/>
</dbReference>
<gene>
    <name evidence="1" type="ORF">A8C56_20410</name>
</gene>
<evidence type="ECO:0000313" key="2">
    <source>
        <dbReference type="Proteomes" id="UP000077667"/>
    </source>
</evidence>
<dbReference type="PROSITE" id="PS51257">
    <property type="entry name" value="PROKAR_LIPOPROTEIN"/>
    <property type="match status" value="1"/>
</dbReference>
<sequence length="406" mass="44405">MKNLISISLFYLLITSCKKEAGAGVAPSADSFTVTIHNGYGSGRYRTGDTVHLFARAYTGDQVFGIWSGDSSLLNDAGEWHTWFIMPGKNVTLTGTVRTGDPFTLRYEQIMGKDRLKPVYYCFPGEHKGIVYLLHGTGGSAANIANDYEWQQLIKELVNNHFAVLITEAEEATTGVDENGDGKIRWALLPYDSMSNVDNANIRIITNNLYTRGIANRSVPRYAVGMSDGGFFSAALSFLYHFKAEVQYCSQGSTNVLQNTTVPVQFCMAGSDSNPEVGAAGNAAAFSFSNSLNARGVCSKYLVNERSPVYPERFSRSGQLSDKQSAAVFTELKANGFIDNKNYFSTSADALTAALQSDPAAFPVLKSLSLNQKLAVLEQIHIAVADHHIYSDYDRATIRFLTGQCQ</sequence>
<dbReference type="RefSeq" id="WP_067760225.1">
    <property type="nucleotide sequence ID" value="NZ_CP015772.1"/>
</dbReference>
<dbReference type="Proteomes" id="UP000077667">
    <property type="component" value="Chromosome"/>
</dbReference>
<dbReference type="KEGG" id="nia:A8C56_20410"/>